<dbReference type="RefSeq" id="WP_073379278.1">
    <property type="nucleotide sequence ID" value="NZ_FQZK01000006.1"/>
</dbReference>
<organism evidence="1 2">
    <name type="scientific">Nocardiopsis flavescens</name>
    <dbReference type="NCBI Taxonomy" id="758803"/>
    <lineage>
        <taxon>Bacteria</taxon>
        <taxon>Bacillati</taxon>
        <taxon>Actinomycetota</taxon>
        <taxon>Actinomycetes</taxon>
        <taxon>Streptosporangiales</taxon>
        <taxon>Nocardiopsidaceae</taxon>
        <taxon>Nocardiopsis</taxon>
    </lineage>
</organism>
<name>A0A1M6JCR6_9ACTN</name>
<dbReference type="Gene3D" id="3.40.50.300">
    <property type="entry name" value="P-loop containing nucleotide triphosphate hydrolases"/>
    <property type="match status" value="1"/>
</dbReference>
<protein>
    <submittedName>
        <fullName evidence="1">NB-ARC domain-containing protein</fullName>
    </submittedName>
</protein>
<dbReference type="InterPro" id="IPR011990">
    <property type="entry name" value="TPR-like_helical_dom_sf"/>
</dbReference>
<dbReference type="InterPro" id="IPR019734">
    <property type="entry name" value="TPR_rpt"/>
</dbReference>
<dbReference type="Proteomes" id="UP000184452">
    <property type="component" value="Unassembled WGS sequence"/>
</dbReference>
<dbReference type="AlphaFoldDB" id="A0A1M6JCR6"/>
<dbReference type="STRING" id="758803.SAMN05421803_10685"/>
<reference evidence="1 2" key="1">
    <citation type="submission" date="2016-11" db="EMBL/GenBank/DDBJ databases">
        <authorList>
            <person name="Jaros S."/>
            <person name="Januszkiewicz K."/>
            <person name="Wedrychowicz H."/>
        </authorList>
    </citation>
    <scope>NUCLEOTIDE SEQUENCE [LARGE SCALE GENOMIC DNA]</scope>
    <source>
        <strain evidence="1 2">CGMCC 4.5723</strain>
    </source>
</reference>
<dbReference type="GO" id="GO:0043531">
    <property type="term" value="F:ADP binding"/>
    <property type="evidence" value="ECO:0007669"/>
    <property type="project" value="InterPro"/>
</dbReference>
<dbReference type="Gene3D" id="1.25.40.10">
    <property type="entry name" value="Tetratricopeptide repeat domain"/>
    <property type="match status" value="1"/>
</dbReference>
<sequence length="706" mass="76526">MTNSRDDRTENTAYGSPRAVVQAGTVHGGIHIASSAGLSAPVPRQLPLSATGFVDRATHLRRLDALAEEAQVRVPVAVLSGPPGVGKTALAVHWAHSARTRFPGGCLYVGVHAHAPGPRAEASQALDSLLRALGVPPDRIPLSLDGRSALYRTETDGRRLLIVIDDVLAPAQVRPLLPASPGCMVVVTSRGSLPGLVAREGAHRLSLDVLPMADSVALLRNTVGPRVDAESGAAHDLAEHCARLPLALRVAAERLIDRPGASLSDLVTELAAEESRLDTLSEEDELSDLRAVMSASYLALDDETARFFRVLGVHPGAELSSGAASALTGTRQAAARRFLDRLTRAHLVERVREDRYRLHDLVRLYAVERVEAEGGPQERSEAVGRVARWYTHAAARAQTAEHPHFPVVPGYEPPDDLPSFSSLGEALVWFEQERTNLLAATGAAFDLGHLEIAWRLPVSVYPLFELHRHWEQWCDLHGIGLRAAENAGSVFGAARNHLGMGDARWLSGNLDAAVRHYRAALSAGREVEDPWVEGFSLRQLGTVLWQRGEREDGTAVRYIKRAVAVFREAGEERGAAMGLLGLAEIGADLEYWDEAFDHCRSAIAVFEEIGAAWSTAWARCTLGRILTATGRADRAVAEYAAAVREFEVREDPDSRAVALIGWGEAHLALGEPARAGEMWRAALEYLRDRDDPRADGLAERLAALER</sequence>
<dbReference type="Gene3D" id="1.10.10.10">
    <property type="entry name" value="Winged helix-like DNA-binding domain superfamily/Winged helix DNA-binding domain"/>
    <property type="match status" value="1"/>
</dbReference>
<evidence type="ECO:0000313" key="2">
    <source>
        <dbReference type="Proteomes" id="UP000184452"/>
    </source>
</evidence>
<dbReference type="PRINTS" id="PR00364">
    <property type="entry name" value="DISEASERSIST"/>
</dbReference>
<dbReference type="InterPro" id="IPR036388">
    <property type="entry name" value="WH-like_DNA-bd_sf"/>
</dbReference>
<dbReference type="SUPFAM" id="SSF52540">
    <property type="entry name" value="P-loop containing nucleoside triphosphate hydrolases"/>
    <property type="match status" value="1"/>
</dbReference>
<evidence type="ECO:0000313" key="1">
    <source>
        <dbReference type="EMBL" id="SHJ44468.1"/>
    </source>
</evidence>
<accession>A0A1M6JCR6</accession>
<gene>
    <name evidence="1" type="ORF">SAMN05421803_10685</name>
</gene>
<keyword evidence="2" id="KW-1185">Reference proteome</keyword>
<dbReference type="EMBL" id="FQZK01000006">
    <property type="protein sequence ID" value="SHJ44468.1"/>
    <property type="molecule type" value="Genomic_DNA"/>
</dbReference>
<dbReference type="SUPFAM" id="SSF48452">
    <property type="entry name" value="TPR-like"/>
    <property type="match status" value="1"/>
</dbReference>
<dbReference type="SMART" id="SM00028">
    <property type="entry name" value="TPR"/>
    <property type="match status" value="4"/>
</dbReference>
<dbReference type="PANTHER" id="PTHR47691">
    <property type="entry name" value="REGULATOR-RELATED"/>
    <property type="match status" value="1"/>
</dbReference>
<dbReference type="PANTHER" id="PTHR47691:SF3">
    <property type="entry name" value="HTH-TYPE TRANSCRIPTIONAL REGULATOR RV0890C-RELATED"/>
    <property type="match status" value="1"/>
</dbReference>
<dbReference type="InterPro" id="IPR027417">
    <property type="entry name" value="P-loop_NTPase"/>
</dbReference>
<proteinExistence type="predicted"/>